<dbReference type="PIRSF" id="PIRSF026426">
    <property type="entry name" value="DUF1499"/>
    <property type="match status" value="1"/>
</dbReference>
<evidence type="ECO:0000256" key="1">
    <source>
        <dbReference type="SAM" id="Phobius"/>
    </source>
</evidence>
<dbReference type="PANTHER" id="PTHR34801">
    <property type="entry name" value="EXPRESSED PROTEIN"/>
    <property type="match status" value="1"/>
</dbReference>
<dbReference type="Proteomes" id="UP001369082">
    <property type="component" value="Unassembled WGS sequence"/>
</dbReference>
<gene>
    <name evidence="2" type="ORF">V6256_10155</name>
</gene>
<keyword evidence="1" id="KW-0812">Transmembrane</keyword>
<keyword evidence="1" id="KW-0472">Membrane</keyword>
<comment type="caution">
    <text evidence="2">The sequence shown here is derived from an EMBL/GenBank/DDBJ whole genome shotgun (WGS) entry which is preliminary data.</text>
</comment>
<keyword evidence="3" id="KW-1185">Reference proteome</keyword>
<evidence type="ECO:0000313" key="3">
    <source>
        <dbReference type="Proteomes" id="UP001369082"/>
    </source>
</evidence>
<dbReference type="PANTHER" id="PTHR34801:SF6">
    <property type="entry name" value="SLL1620 PROTEIN"/>
    <property type="match status" value="1"/>
</dbReference>
<accession>A0ABU9GRK7</accession>
<sequence length="150" mass="16504">MNKLFYILIAIAVIIVVAFFVMGMVSKKGQAPGLKEGHLQACETTDNCVISETINGHPATIVPLLFSEEKAVFIEKLKKAIAAMDGKIVKAEESYIAATFTSGVFGFVDDLELRVTDNQQLHFRSASRVGRKDFGANKKRIEQLKSLLVD</sequence>
<dbReference type="Pfam" id="PF07386">
    <property type="entry name" value="DUF1499"/>
    <property type="match status" value="1"/>
</dbReference>
<proteinExistence type="predicted"/>
<dbReference type="InterPro" id="IPR010865">
    <property type="entry name" value="DUF1499"/>
</dbReference>
<dbReference type="RefSeq" id="WP_341598100.1">
    <property type="nucleotide sequence ID" value="NZ_JBAKAZ010000036.1"/>
</dbReference>
<organism evidence="2 3">
    <name type="scientific">Psychromonas aquatilis</name>
    <dbReference type="NCBI Taxonomy" id="2005072"/>
    <lineage>
        <taxon>Bacteria</taxon>
        <taxon>Pseudomonadati</taxon>
        <taxon>Pseudomonadota</taxon>
        <taxon>Gammaproteobacteria</taxon>
        <taxon>Alteromonadales</taxon>
        <taxon>Psychromonadaceae</taxon>
        <taxon>Psychromonas</taxon>
    </lineage>
</organism>
<feature type="transmembrane region" description="Helical" evidence="1">
    <location>
        <begin position="6"/>
        <end position="25"/>
    </location>
</feature>
<name>A0ABU9GRK7_9GAMM</name>
<reference evidence="2 3" key="1">
    <citation type="submission" date="2024-02" db="EMBL/GenBank/DDBJ databases">
        <title>Bacteria isolated from the canopy kelp, Nereocystis luetkeana.</title>
        <authorList>
            <person name="Pfister C.A."/>
            <person name="Younker I.T."/>
            <person name="Light S.H."/>
        </authorList>
    </citation>
    <scope>NUCLEOTIDE SEQUENCE [LARGE SCALE GENOMIC DNA]</scope>
    <source>
        <strain evidence="2 3">TI.1.05</strain>
    </source>
</reference>
<evidence type="ECO:0000313" key="2">
    <source>
        <dbReference type="EMBL" id="MEL0629967.1"/>
    </source>
</evidence>
<dbReference type="EMBL" id="JBAKAZ010000036">
    <property type="protein sequence ID" value="MEL0629967.1"/>
    <property type="molecule type" value="Genomic_DNA"/>
</dbReference>
<protein>
    <submittedName>
        <fullName evidence="2">DUF1499 domain-containing protein</fullName>
    </submittedName>
</protein>
<keyword evidence="1" id="KW-1133">Transmembrane helix</keyword>